<comment type="caution">
    <text evidence="1">The sequence shown here is derived from an EMBL/GenBank/DDBJ whole genome shotgun (WGS) entry which is preliminary data.</text>
</comment>
<protein>
    <submittedName>
        <fullName evidence="1">Uncharacterized protein</fullName>
    </submittedName>
</protein>
<reference evidence="1" key="1">
    <citation type="submission" date="2023-03" db="EMBL/GenBank/DDBJ databases">
        <title>Massive genome expansion in bonnet fungi (Mycena s.s.) driven by repeated elements and novel gene families across ecological guilds.</title>
        <authorList>
            <consortium name="Lawrence Berkeley National Laboratory"/>
            <person name="Harder C.B."/>
            <person name="Miyauchi S."/>
            <person name="Viragh M."/>
            <person name="Kuo A."/>
            <person name="Thoen E."/>
            <person name="Andreopoulos B."/>
            <person name="Lu D."/>
            <person name="Skrede I."/>
            <person name="Drula E."/>
            <person name="Henrissat B."/>
            <person name="Morin E."/>
            <person name="Kohler A."/>
            <person name="Barry K."/>
            <person name="LaButti K."/>
            <person name="Morin E."/>
            <person name="Salamov A."/>
            <person name="Lipzen A."/>
            <person name="Mereny Z."/>
            <person name="Hegedus B."/>
            <person name="Baldrian P."/>
            <person name="Stursova M."/>
            <person name="Weitz H."/>
            <person name="Taylor A."/>
            <person name="Grigoriev I.V."/>
            <person name="Nagy L.G."/>
            <person name="Martin F."/>
            <person name="Kauserud H."/>
        </authorList>
    </citation>
    <scope>NUCLEOTIDE SEQUENCE</scope>
    <source>
        <strain evidence="1">CBHHK002</strain>
    </source>
</reference>
<gene>
    <name evidence="1" type="ORF">DFH08DRAFT_442754</name>
</gene>
<accession>A0AAD7F0T4</accession>
<dbReference type="EMBL" id="JARIHO010000007">
    <property type="protein sequence ID" value="KAJ7358466.1"/>
    <property type="molecule type" value="Genomic_DNA"/>
</dbReference>
<dbReference type="AlphaFoldDB" id="A0AAD7F0T4"/>
<evidence type="ECO:0000313" key="1">
    <source>
        <dbReference type="EMBL" id="KAJ7358466.1"/>
    </source>
</evidence>
<keyword evidence="2" id="KW-1185">Reference proteome</keyword>
<sequence length="166" mass="19085">MSWLSQANSCISEFSPNVRKSHRCGVVDKLWCALIVDADYRHLLRVEGTLQEAHLFVPSVSVKHHGPRIGLDSVESDHFYWSLDPMGNTRMTPDECDSLGLPRLKFLFLPRARFWHEYHCNAIREFFEAKGFDPESRDVTRLLGLPLAETEPNIPPLPTQDDKVRL</sequence>
<organism evidence="1 2">
    <name type="scientific">Mycena albidolilacea</name>
    <dbReference type="NCBI Taxonomy" id="1033008"/>
    <lineage>
        <taxon>Eukaryota</taxon>
        <taxon>Fungi</taxon>
        <taxon>Dikarya</taxon>
        <taxon>Basidiomycota</taxon>
        <taxon>Agaricomycotina</taxon>
        <taxon>Agaricomycetes</taxon>
        <taxon>Agaricomycetidae</taxon>
        <taxon>Agaricales</taxon>
        <taxon>Marasmiineae</taxon>
        <taxon>Mycenaceae</taxon>
        <taxon>Mycena</taxon>
    </lineage>
</organism>
<dbReference type="Proteomes" id="UP001218218">
    <property type="component" value="Unassembled WGS sequence"/>
</dbReference>
<proteinExistence type="predicted"/>
<evidence type="ECO:0000313" key="2">
    <source>
        <dbReference type="Proteomes" id="UP001218218"/>
    </source>
</evidence>
<name>A0AAD7F0T4_9AGAR</name>